<reference evidence="2" key="1">
    <citation type="submission" date="2017-02" db="UniProtKB">
        <authorList>
            <consortium name="WormBaseParasite"/>
        </authorList>
    </citation>
    <scope>IDENTIFICATION</scope>
</reference>
<keyword evidence="1" id="KW-1185">Reference proteome</keyword>
<dbReference type="AlphaFoldDB" id="A0A0N5BW32"/>
<proteinExistence type="predicted"/>
<sequence length="196" mass="22596">MTIQEVSKNVPKIVGTFLVNKPFVVAPSFELQRFIGNLFSQSLYQINVEKNFSKEGLIKGANKAIISSAYCIKNQKWDAYSNVATNELVINLSEEMNKKCNEERQMLEKLLDIASFEENIKKTIIFSTLFTGDKIFNRKEKSKVDFHAAFVSYIKNPDDPRNNYYCNIGVSRRVYPLGKWKITGVNFFDDKFATQF</sequence>
<evidence type="ECO:0000313" key="1">
    <source>
        <dbReference type="Proteomes" id="UP000046392"/>
    </source>
</evidence>
<protein>
    <submittedName>
        <fullName evidence="2">Uncharacterized protein</fullName>
    </submittedName>
</protein>
<dbReference type="WBParaSite" id="SPAL_0001003600.1">
    <property type="protein sequence ID" value="SPAL_0001003600.1"/>
    <property type="gene ID" value="SPAL_0001003600"/>
</dbReference>
<organism evidence="1 2">
    <name type="scientific">Strongyloides papillosus</name>
    <name type="common">Intestinal threadworm</name>
    <dbReference type="NCBI Taxonomy" id="174720"/>
    <lineage>
        <taxon>Eukaryota</taxon>
        <taxon>Metazoa</taxon>
        <taxon>Ecdysozoa</taxon>
        <taxon>Nematoda</taxon>
        <taxon>Chromadorea</taxon>
        <taxon>Rhabditida</taxon>
        <taxon>Tylenchina</taxon>
        <taxon>Panagrolaimomorpha</taxon>
        <taxon>Strongyloidoidea</taxon>
        <taxon>Strongyloididae</taxon>
        <taxon>Strongyloides</taxon>
    </lineage>
</organism>
<name>A0A0N5BW32_STREA</name>
<evidence type="ECO:0000313" key="2">
    <source>
        <dbReference type="WBParaSite" id="SPAL_0001003600.1"/>
    </source>
</evidence>
<accession>A0A0N5BW32</accession>
<dbReference type="Proteomes" id="UP000046392">
    <property type="component" value="Unplaced"/>
</dbReference>